<dbReference type="AlphaFoldDB" id="A0A1J5IKH9"/>
<gene>
    <name evidence="1" type="ORF">AUK40_03650</name>
</gene>
<name>A0A1J5IKH9_9BACT</name>
<organism evidence="1 2">
    <name type="scientific">Candidatus Wirthbacteria bacterium CG2_30_54_11</name>
    <dbReference type="NCBI Taxonomy" id="1817892"/>
    <lineage>
        <taxon>Bacteria</taxon>
        <taxon>Candidatus Wirthbacteria</taxon>
    </lineage>
</organism>
<sequence>MRVMARYMELMMGKGTQNTARQSIQKIGSARSVEGIILVLRTDRGQTPIVALKPDQLHIPVASMAKTLC</sequence>
<protein>
    <submittedName>
        <fullName evidence="1">Uncharacterized protein</fullName>
    </submittedName>
</protein>
<proteinExistence type="predicted"/>
<dbReference type="Proteomes" id="UP000183245">
    <property type="component" value="Unassembled WGS sequence"/>
</dbReference>
<evidence type="ECO:0000313" key="2">
    <source>
        <dbReference type="Proteomes" id="UP000183245"/>
    </source>
</evidence>
<dbReference type="EMBL" id="MNZT01000062">
    <property type="protein sequence ID" value="OIP97211.1"/>
    <property type="molecule type" value="Genomic_DNA"/>
</dbReference>
<dbReference type="STRING" id="1817892.AUK40_03650"/>
<comment type="caution">
    <text evidence="1">The sequence shown here is derived from an EMBL/GenBank/DDBJ whole genome shotgun (WGS) entry which is preliminary data.</text>
</comment>
<reference evidence="1 2" key="1">
    <citation type="journal article" date="2016" name="Environ. Microbiol.">
        <title>Genomic resolution of a cold subsurface aquifer community provides metabolic insights for novel microbes adapted to high CO concentrations.</title>
        <authorList>
            <person name="Probst A.J."/>
            <person name="Castelle C.J."/>
            <person name="Singh A."/>
            <person name="Brown C.T."/>
            <person name="Anantharaman K."/>
            <person name="Sharon I."/>
            <person name="Hug L.A."/>
            <person name="Burstein D."/>
            <person name="Emerson J.B."/>
            <person name="Thomas B.C."/>
            <person name="Banfield J.F."/>
        </authorList>
    </citation>
    <scope>NUCLEOTIDE SEQUENCE [LARGE SCALE GENOMIC DNA]</scope>
    <source>
        <strain evidence="1">CG2_30_54_11</strain>
    </source>
</reference>
<evidence type="ECO:0000313" key="1">
    <source>
        <dbReference type="EMBL" id="OIP97211.1"/>
    </source>
</evidence>
<accession>A0A1J5IKH9</accession>